<evidence type="ECO:0000313" key="2">
    <source>
        <dbReference type="EMBL" id="MFD1522859.1"/>
    </source>
</evidence>
<accession>A0ABW4F649</accession>
<reference evidence="3" key="1">
    <citation type="journal article" date="2019" name="Int. J. Syst. Evol. Microbiol.">
        <title>The Global Catalogue of Microorganisms (GCM) 10K type strain sequencing project: providing services to taxonomists for standard genome sequencing and annotation.</title>
        <authorList>
            <consortium name="The Broad Institute Genomics Platform"/>
            <consortium name="The Broad Institute Genome Sequencing Center for Infectious Disease"/>
            <person name="Wu L."/>
            <person name="Ma J."/>
        </authorList>
    </citation>
    <scope>NUCLEOTIDE SEQUENCE [LARGE SCALE GENOMIC DNA]</scope>
    <source>
        <strain evidence="3">CCM 7043</strain>
    </source>
</reference>
<dbReference type="RefSeq" id="WP_344725820.1">
    <property type="nucleotide sequence ID" value="NZ_BAAAUS010000035.1"/>
</dbReference>
<proteinExistence type="predicted"/>
<organism evidence="2 3">
    <name type="scientific">Pseudonocardia yunnanensis</name>
    <dbReference type="NCBI Taxonomy" id="58107"/>
    <lineage>
        <taxon>Bacteria</taxon>
        <taxon>Bacillati</taxon>
        <taxon>Actinomycetota</taxon>
        <taxon>Actinomycetes</taxon>
        <taxon>Pseudonocardiales</taxon>
        <taxon>Pseudonocardiaceae</taxon>
        <taxon>Pseudonocardia</taxon>
    </lineage>
</organism>
<sequence length="54" mass="5688">MHLTVPLLGFVIIGYVLVNADANAKIGGLVWLAVGVVVLVVLRMTGRTTELKVG</sequence>
<feature type="transmembrane region" description="Helical" evidence="1">
    <location>
        <begin position="28"/>
        <end position="46"/>
    </location>
</feature>
<comment type="caution">
    <text evidence="2">The sequence shown here is derived from an EMBL/GenBank/DDBJ whole genome shotgun (WGS) entry which is preliminary data.</text>
</comment>
<dbReference type="EMBL" id="JBHUCO010000051">
    <property type="protein sequence ID" value="MFD1522859.1"/>
    <property type="molecule type" value="Genomic_DNA"/>
</dbReference>
<gene>
    <name evidence="2" type="ORF">ACFSJD_35585</name>
</gene>
<keyword evidence="1" id="KW-1133">Transmembrane helix</keyword>
<keyword evidence="1" id="KW-0472">Membrane</keyword>
<keyword evidence="1" id="KW-0812">Transmembrane</keyword>
<evidence type="ECO:0000313" key="3">
    <source>
        <dbReference type="Proteomes" id="UP001597114"/>
    </source>
</evidence>
<protein>
    <submittedName>
        <fullName evidence="2">Uncharacterized protein</fullName>
    </submittedName>
</protein>
<evidence type="ECO:0000256" key="1">
    <source>
        <dbReference type="SAM" id="Phobius"/>
    </source>
</evidence>
<name>A0ABW4F649_9PSEU</name>
<dbReference type="Proteomes" id="UP001597114">
    <property type="component" value="Unassembled WGS sequence"/>
</dbReference>
<keyword evidence="3" id="KW-1185">Reference proteome</keyword>